<dbReference type="EC" id="5.3.99.5" evidence="29"/>
<evidence type="ECO:0000256" key="10">
    <source>
        <dbReference type="ARBA" id="ARBA00022585"/>
    </source>
</evidence>
<evidence type="ECO:0000256" key="5">
    <source>
        <dbReference type="ARBA" id="ARBA00010617"/>
    </source>
</evidence>
<evidence type="ECO:0000256" key="3">
    <source>
        <dbReference type="ARBA" id="ARBA00001971"/>
    </source>
</evidence>
<comment type="subunit">
    <text evidence="6">Monomer.</text>
</comment>
<comment type="catalytic activity">
    <reaction evidence="1">
        <text>(15S)-hydroperoxy-(5Z,8Z,11Z,13E)-eicosatetraenoate = 15-oxo-(5Z,8Z,11Z,13E)-eicosatetraenoate + H2O</text>
        <dbReference type="Rhea" id="RHEA:48636"/>
        <dbReference type="ChEBI" id="CHEBI:15377"/>
        <dbReference type="ChEBI" id="CHEBI:57410"/>
        <dbReference type="ChEBI" id="CHEBI:57446"/>
    </reaction>
    <physiologicalReaction direction="left-to-right" evidence="1">
        <dbReference type="Rhea" id="RHEA:48637"/>
    </physiologicalReaction>
</comment>
<evidence type="ECO:0000256" key="13">
    <source>
        <dbReference type="ARBA" id="ARBA00022723"/>
    </source>
</evidence>
<keyword evidence="38" id="KW-1185">Reference proteome</keyword>
<evidence type="ECO:0000256" key="4">
    <source>
        <dbReference type="ARBA" id="ARBA00004477"/>
    </source>
</evidence>
<evidence type="ECO:0000256" key="22">
    <source>
        <dbReference type="ARBA" id="ARBA00023160"/>
    </source>
</evidence>
<evidence type="ECO:0000313" key="38">
    <source>
        <dbReference type="Proteomes" id="UP000694392"/>
    </source>
</evidence>
<feature type="binding site" description="axial binding residue" evidence="33">
    <location>
        <position position="516"/>
    </location>
    <ligand>
        <name>heme</name>
        <dbReference type="ChEBI" id="CHEBI:30413"/>
    </ligand>
    <ligandPart>
        <name>Fe</name>
        <dbReference type="ChEBI" id="CHEBI:18248"/>
    </ligandPart>
</feature>
<protein>
    <recommendedName>
        <fullName evidence="30">Thromboxane-A synthase</fullName>
        <ecNumber evidence="7">4.2.1.152</ecNumber>
        <ecNumber evidence="29">5.3.99.5</ecNumber>
    </recommendedName>
    <alternativeName>
        <fullName evidence="31">Cytochrome P450 5A1</fullName>
    </alternativeName>
    <alternativeName>
        <fullName evidence="25">Hydroperoxy icosatetraenoate dehydratase</fullName>
    </alternativeName>
</protein>
<dbReference type="InterPro" id="IPR001128">
    <property type="entry name" value="Cyt_P450"/>
</dbReference>
<evidence type="ECO:0000256" key="19">
    <source>
        <dbReference type="ARBA" id="ARBA00023033"/>
    </source>
</evidence>
<dbReference type="EC" id="4.2.1.152" evidence="7"/>
<dbReference type="GO" id="GO:0004796">
    <property type="term" value="F:thromboxane-A synthase activity"/>
    <property type="evidence" value="ECO:0007669"/>
    <property type="project" value="UniProtKB-EC"/>
</dbReference>
<feature type="signal peptide" evidence="36">
    <location>
        <begin position="1"/>
        <end position="18"/>
    </location>
</feature>
<sequence length="570" mass="64876">RLLACSIAPLRYLGPSLALFLSLHLTPFPVYSTSAFSRLEKVGIRHPPTVPFIGNLLFFRQGFWENHKKLINEYGPLCGYYIGRRMYVVVSEPEMIQQILVKDFGNFTNRMTLGLVSKPVVDSILCLRDERWKDVRSLLTPAFSAAKMKEGVLGRAREKGHSEGRKEAQRGTKTPTQEIYCIFNYIVCASFLMTPLINQACDVLLSNLKIYADSGTAFDIQRCYGCFTLDVVASVAFGTQVDSQKNPDNVFIKNCRRFFEFSVFRPIIMLTIAFPFIMIPLLRILPNKNQDQLNGFFINTIKNMIALRDQQNANERRRDFLQLMLDARSSVSYVGMEHFDIVNQADVSIQESDKALAKKVQKTLTEDEIVGQAFIFLLAGYETTTNALSFATYLLATNPECQEKLLQGVDKFFRKHDVPSYQNVHELPYLDMVIAETLRMYPPAFRFTREASKDCTVMGQRIPAGAIVETAVGHLHHNPEFWPEPEKFIPERFTTEAKQQRHPFAYLPFGAGPRSCIGMRLGVLEIKMALLHILQNFKFETCPKTQIPLQLKSEATLGPKNGVYIKIVSR</sequence>
<dbReference type="InterPro" id="IPR050705">
    <property type="entry name" value="Cytochrome_P450_3A"/>
</dbReference>
<dbReference type="Pfam" id="PF00067">
    <property type="entry name" value="p450"/>
    <property type="match status" value="2"/>
</dbReference>
<evidence type="ECO:0000256" key="16">
    <source>
        <dbReference type="ARBA" id="ARBA00022989"/>
    </source>
</evidence>
<dbReference type="PANTHER" id="PTHR24302:SF47">
    <property type="entry name" value="CYTOCHROME P450"/>
    <property type="match status" value="1"/>
</dbReference>
<comment type="subcellular location">
    <subcellularLocation>
        <location evidence="4">Endoplasmic reticulum membrane</location>
        <topology evidence="4">Multi-pass membrane protein</topology>
    </subcellularLocation>
</comment>
<keyword evidence="21 35" id="KW-0472">Membrane</keyword>
<gene>
    <name evidence="37 39" type="primary">TBXAS1</name>
</gene>
<dbReference type="PANTHER" id="PTHR24302">
    <property type="entry name" value="CYTOCHROME P450 FAMILY 3"/>
    <property type="match status" value="1"/>
</dbReference>
<comment type="catalytic activity">
    <reaction evidence="28">
        <text>prostaglandin H2 = thromboxane A2</text>
        <dbReference type="Rhea" id="RHEA:17137"/>
        <dbReference type="ChEBI" id="CHEBI:57405"/>
        <dbReference type="ChEBI" id="CHEBI:57445"/>
        <dbReference type="EC" id="5.3.99.5"/>
    </reaction>
    <physiologicalReaction direction="left-to-right" evidence="28">
        <dbReference type="Rhea" id="RHEA:17138"/>
    </physiologicalReaction>
</comment>
<keyword evidence="8" id="KW-0644">Prostaglandin metabolism</keyword>
<evidence type="ECO:0000256" key="26">
    <source>
        <dbReference type="ARBA" id="ARBA00036380"/>
    </source>
</evidence>
<evidence type="ECO:0000256" key="36">
    <source>
        <dbReference type="SAM" id="SignalP"/>
    </source>
</evidence>
<evidence type="ECO:0000256" key="25">
    <source>
        <dbReference type="ARBA" id="ARBA00033404"/>
    </source>
</evidence>
<evidence type="ECO:0000313" key="37">
    <source>
        <dbReference type="Ensembl" id="ENSSPUP00000009822.1"/>
    </source>
</evidence>
<comment type="catalytic activity">
    <reaction evidence="27">
        <text>prostaglandin H2 = (12S)-hydroxy-(5Z,8E,10E)-heptadecatrienoate + malonaldehyde</text>
        <dbReference type="Rhea" id="RHEA:48644"/>
        <dbReference type="ChEBI" id="CHEBI:57405"/>
        <dbReference type="ChEBI" id="CHEBI:90694"/>
        <dbReference type="ChEBI" id="CHEBI:566274"/>
    </reaction>
</comment>
<evidence type="ECO:0000256" key="24">
    <source>
        <dbReference type="ARBA" id="ARBA00023239"/>
    </source>
</evidence>
<proteinExistence type="inferred from homology"/>
<dbReference type="InterPro" id="IPR036396">
    <property type="entry name" value="Cyt_P450_sf"/>
</dbReference>
<dbReference type="PRINTS" id="PR00385">
    <property type="entry name" value="P450"/>
</dbReference>
<dbReference type="SUPFAM" id="SSF48264">
    <property type="entry name" value="Cytochrome P450"/>
    <property type="match status" value="1"/>
</dbReference>
<comment type="cofactor">
    <cofactor evidence="3 33">
        <name>heme</name>
        <dbReference type="ChEBI" id="CHEBI:30413"/>
    </cofactor>
</comment>
<evidence type="ECO:0000256" key="34">
    <source>
        <dbReference type="RuleBase" id="RU000461"/>
    </source>
</evidence>
<evidence type="ECO:0000256" key="17">
    <source>
        <dbReference type="ARBA" id="ARBA00023002"/>
    </source>
</evidence>
<comment type="function">
    <text evidence="32">Catalyzes the conversion of prostaglandin H2 (PGH2) to thromboxane A2 (TXA2), a potent inducer of blood vessel constriction and platelet aggregation. Also cleaves PGH2 to 12-hydroxy-heptadecatrienoicacid (12-HHT) and malondialdehyde, which is known to act as a mediator of DNA damage. 12-HHT and malondialdehyde are formed stoichiometrically in the same amounts as TXA2. Additionally, displays dehydratase activity, toward (15S)-hydroperoxy-(5Z,8Z,11Z,13E)-eicosatetraenoate (15(S)-HPETE) producing 15-KETE and 15-HETE.</text>
</comment>
<dbReference type="FunFam" id="1.10.630.10:FF:000003">
    <property type="entry name" value="cytochrome P450 3A12-like isoform X2"/>
    <property type="match status" value="1"/>
</dbReference>
<dbReference type="InterPro" id="IPR002401">
    <property type="entry name" value="Cyt_P450_E_grp-I"/>
</dbReference>
<dbReference type="GO" id="GO:0005829">
    <property type="term" value="C:cytosol"/>
    <property type="evidence" value="ECO:0007669"/>
    <property type="project" value="Ensembl"/>
</dbReference>
<keyword evidence="11 33" id="KW-0349">Heme</keyword>
<dbReference type="GeneTree" id="ENSGT00940000157903"/>
<reference evidence="37" key="1">
    <citation type="submission" date="2025-08" db="UniProtKB">
        <authorList>
            <consortium name="Ensembl"/>
        </authorList>
    </citation>
    <scope>IDENTIFICATION</scope>
</reference>
<evidence type="ECO:0000256" key="28">
    <source>
        <dbReference type="ARBA" id="ARBA00036475"/>
    </source>
</evidence>
<evidence type="ECO:0000256" key="7">
    <source>
        <dbReference type="ARBA" id="ARBA00013084"/>
    </source>
</evidence>
<evidence type="ECO:0000256" key="30">
    <source>
        <dbReference type="ARBA" id="ARBA00040834"/>
    </source>
</evidence>
<dbReference type="Gene3D" id="1.10.630.10">
    <property type="entry name" value="Cytochrome P450"/>
    <property type="match status" value="1"/>
</dbReference>
<dbReference type="GO" id="GO:0001516">
    <property type="term" value="P:prostaglandin biosynthetic process"/>
    <property type="evidence" value="ECO:0007669"/>
    <property type="project" value="UniProtKB-KW"/>
</dbReference>
<keyword evidence="24" id="KW-0456">Lyase</keyword>
<evidence type="ECO:0000256" key="14">
    <source>
        <dbReference type="ARBA" id="ARBA00022824"/>
    </source>
</evidence>
<evidence type="ECO:0000256" key="32">
    <source>
        <dbReference type="ARBA" id="ARBA00054825"/>
    </source>
</evidence>
<organism evidence="37 38">
    <name type="scientific">Sphenodon punctatus</name>
    <name type="common">Tuatara</name>
    <name type="synonym">Hatteria punctata</name>
    <dbReference type="NCBI Taxonomy" id="8508"/>
    <lineage>
        <taxon>Eukaryota</taxon>
        <taxon>Metazoa</taxon>
        <taxon>Chordata</taxon>
        <taxon>Craniata</taxon>
        <taxon>Vertebrata</taxon>
        <taxon>Euteleostomi</taxon>
        <taxon>Lepidosauria</taxon>
        <taxon>Sphenodontia</taxon>
        <taxon>Sphenodontidae</taxon>
        <taxon>Sphenodon</taxon>
    </lineage>
</organism>
<evidence type="ECO:0000256" key="18">
    <source>
        <dbReference type="ARBA" id="ARBA00023004"/>
    </source>
</evidence>
<dbReference type="GO" id="GO:0020037">
    <property type="term" value="F:heme binding"/>
    <property type="evidence" value="ECO:0007669"/>
    <property type="project" value="Ensembl"/>
</dbReference>
<keyword evidence="15" id="KW-0276">Fatty acid metabolism</keyword>
<keyword evidence="19 34" id="KW-0503">Monooxygenase</keyword>
<dbReference type="GO" id="GO:0005506">
    <property type="term" value="F:iron ion binding"/>
    <property type="evidence" value="ECO:0007669"/>
    <property type="project" value="InterPro"/>
</dbReference>
<keyword evidence="13 33" id="KW-0479">Metal-binding</keyword>
<keyword evidence="22" id="KW-0275">Fatty acid biosynthesis</keyword>
<keyword evidence="17 34" id="KW-0560">Oxidoreductase</keyword>
<reference evidence="37" key="2">
    <citation type="submission" date="2025-09" db="UniProtKB">
        <authorList>
            <consortium name="Ensembl"/>
        </authorList>
    </citation>
    <scope>IDENTIFICATION</scope>
</reference>
<evidence type="ECO:0000256" key="33">
    <source>
        <dbReference type="PIRSR" id="PIRSR602401-1"/>
    </source>
</evidence>
<keyword evidence="20" id="KW-0443">Lipid metabolism</keyword>
<dbReference type="GO" id="GO:0016705">
    <property type="term" value="F:oxidoreductase activity, acting on paired donors, with incorporation or reduction of molecular oxygen"/>
    <property type="evidence" value="ECO:0007669"/>
    <property type="project" value="InterPro"/>
</dbReference>
<evidence type="ECO:0000256" key="15">
    <source>
        <dbReference type="ARBA" id="ARBA00022832"/>
    </source>
</evidence>
<evidence type="ECO:0000256" key="21">
    <source>
        <dbReference type="ARBA" id="ARBA00023136"/>
    </source>
</evidence>
<dbReference type="GO" id="GO:0005789">
    <property type="term" value="C:endoplasmic reticulum membrane"/>
    <property type="evidence" value="ECO:0007669"/>
    <property type="project" value="UniProtKB-SubCell"/>
</dbReference>
<keyword evidence="16 35" id="KW-1133">Transmembrane helix</keyword>
<keyword evidence="23" id="KW-0413">Isomerase</keyword>
<evidence type="ECO:0000256" key="1">
    <source>
        <dbReference type="ARBA" id="ARBA00001143"/>
    </source>
</evidence>
<evidence type="ECO:0000256" key="8">
    <source>
        <dbReference type="ARBA" id="ARBA00022501"/>
    </source>
</evidence>
<feature type="chain" id="PRO_5034863805" description="Thromboxane-A synthase" evidence="36">
    <location>
        <begin position="19"/>
        <end position="570"/>
    </location>
</feature>
<evidence type="ECO:0000256" key="11">
    <source>
        <dbReference type="ARBA" id="ARBA00022617"/>
    </source>
</evidence>
<dbReference type="InterPro" id="IPR017972">
    <property type="entry name" value="Cyt_P450_CS"/>
</dbReference>
<keyword evidence="36" id="KW-0732">Signal</keyword>
<comment type="catalytic activity">
    <reaction evidence="26">
        <text>(15S)-hydroperoxy-(5Z,8Z,11Z,13E)-eicosatetraenoate + AH2 = (15S)-hydroxy-(5Z,8Z,11Z,13E)-eicosatetraenoate + A + H2O</text>
        <dbReference type="Rhea" id="RHEA:48856"/>
        <dbReference type="ChEBI" id="CHEBI:13193"/>
        <dbReference type="ChEBI" id="CHEBI:15377"/>
        <dbReference type="ChEBI" id="CHEBI:17499"/>
        <dbReference type="ChEBI" id="CHEBI:57409"/>
        <dbReference type="ChEBI" id="CHEBI:57446"/>
    </reaction>
    <physiologicalReaction direction="left-to-right" evidence="26">
        <dbReference type="Rhea" id="RHEA:48857"/>
    </physiologicalReaction>
</comment>
<comment type="catalytic activity">
    <reaction evidence="2">
        <text>a hydroperoxyeicosatetraenoate = an oxoeicosatetraenoate + H2O</text>
        <dbReference type="Rhea" id="RHEA:55556"/>
        <dbReference type="ChEBI" id="CHEBI:15377"/>
        <dbReference type="ChEBI" id="CHEBI:59720"/>
        <dbReference type="ChEBI" id="CHEBI:131859"/>
        <dbReference type="EC" id="4.2.1.152"/>
    </reaction>
    <physiologicalReaction direction="left-to-right" evidence="2">
        <dbReference type="Rhea" id="RHEA:55557"/>
    </physiologicalReaction>
</comment>
<evidence type="ECO:0000313" key="39">
    <source>
        <dbReference type="VGNC" id="VGNC:104304"/>
    </source>
</evidence>
<dbReference type="PRINTS" id="PR00463">
    <property type="entry name" value="EP450I"/>
</dbReference>
<evidence type="ECO:0000256" key="31">
    <source>
        <dbReference type="ARBA" id="ARBA00042726"/>
    </source>
</evidence>
<evidence type="ECO:0000256" key="12">
    <source>
        <dbReference type="ARBA" id="ARBA00022692"/>
    </source>
</evidence>
<keyword evidence="9" id="KW-0444">Lipid biosynthesis</keyword>
<accession>A0A8D0GT65</accession>
<comment type="similarity">
    <text evidence="5 34">Belongs to the cytochrome P450 family.</text>
</comment>
<evidence type="ECO:0000256" key="29">
    <source>
        <dbReference type="ARBA" id="ARBA00038872"/>
    </source>
</evidence>
<keyword evidence="14" id="KW-0256">Endoplasmic reticulum</keyword>
<evidence type="ECO:0000256" key="2">
    <source>
        <dbReference type="ARBA" id="ARBA00001719"/>
    </source>
</evidence>
<evidence type="ECO:0000256" key="27">
    <source>
        <dbReference type="ARBA" id="ARBA00036424"/>
    </source>
</evidence>
<evidence type="ECO:0000256" key="35">
    <source>
        <dbReference type="SAM" id="Phobius"/>
    </source>
</evidence>
<keyword evidence="18 33" id="KW-0408">Iron</keyword>
<dbReference type="Ensembl" id="ENSSPUT00000010468.1">
    <property type="protein sequence ID" value="ENSSPUP00000009822.1"/>
    <property type="gene ID" value="ENSSPUG00000007527.1"/>
</dbReference>
<keyword evidence="10" id="KW-0643">Prostaglandin biosynthesis</keyword>
<feature type="transmembrane region" description="Helical" evidence="35">
    <location>
        <begin position="263"/>
        <end position="282"/>
    </location>
</feature>
<dbReference type="GO" id="GO:0008395">
    <property type="term" value="F:steroid hydroxylase activity"/>
    <property type="evidence" value="ECO:0007669"/>
    <property type="project" value="TreeGrafter"/>
</dbReference>
<evidence type="ECO:0000256" key="20">
    <source>
        <dbReference type="ARBA" id="ARBA00023098"/>
    </source>
</evidence>
<evidence type="ECO:0000256" key="23">
    <source>
        <dbReference type="ARBA" id="ARBA00023235"/>
    </source>
</evidence>
<name>A0A8D0GT65_SPHPU</name>
<dbReference type="GO" id="GO:0106256">
    <property type="term" value="F:hydroperoxy icosatetraenoate dehydratase activity"/>
    <property type="evidence" value="ECO:0007669"/>
    <property type="project" value="UniProtKB-EC"/>
</dbReference>
<dbReference type="Proteomes" id="UP000694392">
    <property type="component" value="Unplaced"/>
</dbReference>
<evidence type="ECO:0000256" key="9">
    <source>
        <dbReference type="ARBA" id="ARBA00022516"/>
    </source>
</evidence>
<dbReference type="AlphaFoldDB" id="A0A8D0GT65"/>
<keyword evidence="12 35" id="KW-0812">Transmembrane</keyword>
<dbReference type="PROSITE" id="PS00086">
    <property type="entry name" value="CYTOCHROME_P450"/>
    <property type="match status" value="1"/>
</dbReference>
<evidence type="ECO:0000256" key="6">
    <source>
        <dbReference type="ARBA" id="ARBA00011245"/>
    </source>
</evidence>
<dbReference type="VGNC" id="VGNC:104304">
    <property type="gene designation" value="TBXAS1"/>
</dbReference>